<dbReference type="EMBL" id="RJJT01000009">
    <property type="protein sequence ID" value="RSB79270.1"/>
    <property type="molecule type" value="Genomic_DNA"/>
</dbReference>
<gene>
    <name evidence="1" type="ORF">EFD55_14895</name>
</gene>
<comment type="caution">
    <text evidence="1">The sequence shown here is derived from an EMBL/GenBank/DDBJ whole genome shotgun (WGS) entry which is preliminary data.</text>
</comment>
<dbReference type="AlphaFoldDB" id="A0A427N0B6"/>
<name>A0A427N0B6_9HYPH</name>
<protein>
    <submittedName>
        <fullName evidence="1">Uncharacterized protein</fullName>
    </submittedName>
</protein>
<evidence type="ECO:0000313" key="2">
    <source>
        <dbReference type="Proteomes" id="UP000277279"/>
    </source>
</evidence>
<dbReference type="OrthoDB" id="9944084at2"/>
<organism evidence="1 2">
    <name type="scientific">Rhizobium pisi</name>
    <dbReference type="NCBI Taxonomy" id="574561"/>
    <lineage>
        <taxon>Bacteria</taxon>
        <taxon>Pseudomonadati</taxon>
        <taxon>Pseudomonadota</taxon>
        <taxon>Alphaproteobacteria</taxon>
        <taxon>Hyphomicrobiales</taxon>
        <taxon>Rhizobiaceae</taxon>
        <taxon>Rhizobium/Agrobacterium group</taxon>
        <taxon>Rhizobium</taxon>
    </lineage>
</organism>
<reference evidence="1 2" key="1">
    <citation type="submission" date="2018-11" db="EMBL/GenBank/DDBJ databases">
        <authorList>
            <person name="Huo Y."/>
        </authorList>
    </citation>
    <scope>NUCLEOTIDE SEQUENCE [LARGE SCALE GENOMIC DNA]</scope>
    <source>
        <strain evidence="1 2">DSM 30132</strain>
    </source>
</reference>
<evidence type="ECO:0000313" key="1">
    <source>
        <dbReference type="EMBL" id="RSB79270.1"/>
    </source>
</evidence>
<dbReference type="Proteomes" id="UP000277279">
    <property type="component" value="Unassembled WGS sequence"/>
</dbReference>
<accession>A0A427N0B6</accession>
<proteinExistence type="predicted"/>
<sequence>MEARQSGNSSRTRRCPFQFIISSHKKYRLRLRVLGRKEDVGMSARAAIAGVDARIDMPVGD</sequence>